<protein>
    <submittedName>
        <fullName evidence="3">Bifunctional hydroxymethylpyrimidine kinase/phosphomethylpyrimidine kinase</fullName>
    </submittedName>
</protein>
<dbReference type="GO" id="GO:0008972">
    <property type="term" value="F:phosphomethylpyrimidine kinase activity"/>
    <property type="evidence" value="ECO:0007669"/>
    <property type="project" value="TreeGrafter"/>
</dbReference>
<evidence type="ECO:0000256" key="1">
    <source>
        <dbReference type="SAM" id="MobiDB-lite"/>
    </source>
</evidence>
<organism evidence="3 4">
    <name type="scientific">Diaphorobacter ruginosibacter</name>
    <dbReference type="NCBI Taxonomy" id="1715720"/>
    <lineage>
        <taxon>Bacteria</taxon>
        <taxon>Pseudomonadati</taxon>
        <taxon>Pseudomonadota</taxon>
        <taxon>Betaproteobacteria</taxon>
        <taxon>Burkholderiales</taxon>
        <taxon>Comamonadaceae</taxon>
        <taxon>Diaphorobacter</taxon>
    </lineage>
</organism>
<keyword evidence="3" id="KW-0418">Kinase</keyword>
<dbReference type="InterPro" id="IPR013749">
    <property type="entry name" value="PM/HMP-P_kinase-1"/>
</dbReference>
<dbReference type="KEGG" id="drg:H9K76_19270"/>
<dbReference type="UniPathway" id="UPA00060">
    <property type="reaction ID" value="UER00138"/>
</dbReference>
<accession>A0A7G9RM18</accession>
<keyword evidence="4" id="KW-1185">Reference proteome</keyword>
<dbReference type="GO" id="GO:0009228">
    <property type="term" value="P:thiamine biosynthetic process"/>
    <property type="evidence" value="ECO:0007669"/>
    <property type="project" value="TreeGrafter"/>
</dbReference>
<dbReference type="EMBL" id="CP060714">
    <property type="protein sequence ID" value="QNN56643.1"/>
    <property type="molecule type" value="Genomic_DNA"/>
</dbReference>
<dbReference type="GO" id="GO:0009229">
    <property type="term" value="P:thiamine diphosphate biosynthetic process"/>
    <property type="evidence" value="ECO:0007669"/>
    <property type="project" value="UniProtKB-UniPathway"/>
</dbReference>
<dbReference type="Proteomes" id="UP000515811">
    <property type="component" value="Chromosome"/>
</dbReference>
<feature type="region of interest" description="Disordered" evidence="1">
    <location>
        <begin position="284"/>
        <end position="317"/>
    </location>
</feature>
<sequence length="317" mass="33856">MKQDPTLPHSTPSENDGSEEVAGAVCAVTFNANDPSGAGGLMGDAIAMASVGAHALTIVTGTYVRDTTEIVDFFPIDDEAVSDQARTVFQDMPVQAIKVGFAGSPENLAVIAELAADYAEVPVVAYMPNLSWWSDDLIDQYLDAFQELMLPQTSVLVGNHSTLRRWLLPDWDSDRPPTAREIAMAASQLGVSYTLVTGVPVDNQHFDNVLTSGQAILGSGQFERLEVSFAGAGDTLSAALAALIACDNDLGDATREALLYLDGCLMAGYRPGMGQLLPDRMFWAQPDDDEEDDESSSESGDVPDVDAFQIPPHDTSH</sequence>
<dbReference type="Pfam" id="PF08543">
    <property type="entry name" value="Phos_pyr_kin"/>
    <property type="match status" value="1"/>
</dbReference>
<feature type="compositionally biased region" description="Acidic residues" evidence="1">
    <location>
        <begin position="286"/>
        <end position="304"/>
    </location>
</feature>
<evidence type="ECO:0000259" key="2">
    <source>
        <dbReference type="Pfam" id="PF08543"/>
    </source>
</evidence>
<reference evidence="3 4" key="1">
    <citation type="submission" date="2020-08" db="EMBL/GenBank/DDBJ databases">
        <title>Genome sequence of Diaphorobacter ruginosibacter DSM 27467T.</title>
        <authorList>
            <person name="Hyun D.-W."/>
            <person name="Bae J.-W."/>
        </authorList>
    </citation>
    <scope>NUCLEOTIDE SEQUENCE [LARGE SCALE GENOMIC DNA]</scope>
    <source>
        <strain evidence="3 4">DSM 27467</strain>
    </source>
</reference>
<gene>
    <name evidence="3" type="ORF">H9K76_19270</name>
</gene>
<dbReference type="SUPFAM" id="SSF53613">
    <property type="entry name" value="Ribokinase-like"/>
    <property type="match status" value="1"/>
</dbReference>
<dbReference type="InterPro" id="IPR029056">
    <property type="entry name" value="Ribokinase-like"/>
</dbReference>
<evidence type="ECO:0000313" key="4">
    <source>
        <dbReference type="Proteomes" id="UP000515811"/>
    </source>
</evidence>
<dbReference type="PANTHER" id="PTHR20858">
    <property type="entry name" value="PHOSPHOMETHYLPYRIMIDINE KINASE"/>
    <property type="match status" value="1"/>
</dbReference>
<dbReference type="AlphaFoldDB" id="A0A7G9RM18"/>
<dbReference type="GO" id="GO:0008902">
    <property type="term" value="F:hydroxymethylpyrimidine kinase activity"/>
    <property type="evidence" value="ECO:0007669"/>
    <property type="project" value="TreeGrafter"/>
</dbReference>
<dbReference type="GO" id="GO:0005829">
    <property type="term" value="C:cytosol"/>
    <property type="evidence" value="ECO:0007669"/>
    <property type="project" value="TreeGrafter"/>
</dbReference>
<dbReference type="PANTHER" id="PTHR20858:SF17">
    <property type="entry name" value="HYDROXYMETHYLPYRIMIDINE_PHOSPHOMETHYLPYRIMIDINE KINASE THI20-RELATED"/>
    <property type="match status" value="1"/>
</dbReference>
<name>A0A7G9RM18_9BURK</name>
<feature type="domain" description="Pyridoxamine kinase/Phosphomethylpyrimidine kinase" evidence="2">
    <location>
        <begin position="34"/>
        <end position="275"/>
    </location>
</feature>
<proteinExistence type="predicted"/>
<dbReference type="RefSeq" id="WP_187596909.1">
    <property type="nucleotide sequence ID" value="NZ_CP060714.1"/>
</dbReference>
<keyword evidence="3" id="KW-0808">Transferase</keyword>
<dbReference type="Gene3D" id="3.40.1190.20">
    <property type="match status" value="1"/>
</dbReference>
<evidence type="ECO:0000313" key="3">
    <source>
        <dbReference type="EMBL" id="QNN56643.1"/>
    </source>
</evidence>